<dbReference type="Proteomes" id="UP000826271">
    <property type="component" value="Unassembled WGS sequence"/>
</dbReference>
<evidence type="ECO:0000256" key="1">
    <source>
        <dbReference type="SAM" id="MobiDB-lite"/>
    </source>
</evidence>
<evidence type="ECO:0000313" key="3">
    <source>
        <dbReference type="Proteomes" id="UP000826271"/>
    </source>
</evidence>
<gene>
    <name evidence="2" type="ORF">BUALT_Bualt07G0010900</name>
</gene>
<dbReference type="EMBL" id="WHWC01000007">
    <property type="protein sequence ID" value="KAG8378684.1"/>
    <property type="molecule type" value="Genomic_DNA"/>
</dbReference>
<organism evidence="2 3">
    <name type="scientific">Buddleja alternifolia</name>
    <dbReference type="NCBI Taxonomy" id="168488"/>
    <lineage>
        <taxon>Eukaryota</taxon>
        <taxon>Viridiplantae</taxon>
        <taxon>Streptophyta</taxon>
        <taxon>Embryophyta</taxon>
        <taxon>Tracheophyta</taxon>
        <taxon>Spermatophyta</taxon>
        <taxon>Magnoliopsida</taxon>
        <taxon>eudicotyledons</taxon>
        <taxon>Gunneridae</taxon>
        <taxon>Pentapetalae</taxon>
        <taxon>asterids</taxon>
        <taxon>lamiids</taxon>
        <taxon>Lamiales</taxon>
        <taxon>Scrophulariaceae</taxon>
        <taxon>Buddlejeae</taxon>
        <taxon>Buddleja</taxon>
    </lineage>
</organism>
<feature type="region of interest" description="Disordered" evidence="1">
    <location>
        <begin position="1"/>
        <end position="22"/>
    </location>
</feature>
<proteinExistence type="predicted"/>
<comment type="caution">
    <text evidence="2">The sequence shown here is derived from an EMBL/GenBank/DDBJ whole genome shotgun (WGS) entry which is preliminary data.</text>
</comment>
<feature type="region of interest" description="Disordered" evidence="1">
    <location>
        <begin position="267"/>
        <end position="294"/>
    </location>
</feature>
<sequence>MRSSSAGSARSRGSSSHSSHFHVKKGIDTCGCGHRLITQTSLTRKNPGRRFKACPVRDWIISAQFGKMFTFLDCQRHVKKVQKRHRVFKWLVNMAGVLYDQTTNTIIEAAFVWDHICKEQPFAYAYMTEGDPKWRELQIIFYDAPNSPQLFVDNVINISSTDDEEDTYIVQNGGVMFGPVVHGIPVFDIPSGESDDPINLPFPQSNNVVNVSSHDTFNSDADFWKDVYEVFASETGSETYGDNNNDDIFLKDKADVHLLENEDFQTPSPISSIKSIEDFMTPSSSESSSPTFGP</sequence>
<reference evidence="2" key="1">
    <citation type="submission" date="2019-10" db="EMBL/GenBank/DDBJ databases">
        <authorList>
            <person name="Zhang R."/>
            <person name="Pan Y."/>
            <person name="Wang J."/>
            <person name="Ma R."/>
            <person name="Yu S."/>
        </authorList>
    </citation>
    <scope>NUCLEOTIDE SEQUENCE</scope>
    <source>
        <strain evidence="2">LA-IB0</strain>
        <tissue evidence="2">Leaf</tissue>
    </source>
</reference>
<protein>
    <recommendedName>
        <fullName evidence="4">Zinc finger GRF-type domain-containing protein</fullName>
    </recommendedName>
</protein>
<accession>A0AAV6X8H3</accession>
<name>A0AAV6X8H3_9LAMI</name>
<evidence type="ECO:0008006" key="4">
    <source>
        <dbReference type="Google" id="ProtNLM"/>
    </source>
</evidence>
<feature type="compositionally biased region" description="Low complexity" evidence="1">
    <location>
        <begin position="283"/>
        <end position="294"/>
    </location>
</feature>
<evidence type="ECO:0000313" key="2">
    <source>
        <dbReference type="EMBL" id="KAG8378684.1"/>
    </source>
</evidence>
<keyword evidence="3" id="KW-1185">Reference proteome</keyword>
<feature type="compositionally biased region" description="Low complexity" evidence="1">
    <location>
        <begin position="1"/>
        <end position="18"/>
    </location>
</feature>
<dbReference type="AlphaFoldDB" id="A0AAV6X8H3"/>